<proteinExistence type="predicted"/>
<accession>A0A8S1RT34</accession>
<reference evidence="1" key="1">
    <citation type="submission" date="2021-01" db="EMBL/GenBank/DDBJ databases">
        <authorList>
            <consortium name="Genoscope - CEA"/>
            <person name="William W."/>
        </authorList>
    </citation>
    <scope>NUCLEOTIDE SEQUENCE</scope>
</reference>
<keyword evidence="2" id="KW-1185">Reference proteome</keyword>
<protein>
    <submittedName>
        <fullName evidence="1">Uncharacterized protein</fullName>
    </submittedName>
</protein>
<evidence type="ECO:0000313" key="2">
    <source>
        <dbReference type="Proteomes" id="UP000692954"/>
    </source>
</evidence>
<evidence type="ECO:0000313" key="1">
    <source>
        <dbReference type="EMBL" id="CAD8130372.1"/>
    </source>
</evidence>
<organism evidence="1 2">
    <name type="scientific">Paramecium sonneborni</name>
    <dbReference type="NCBI Taxonomy" id="65129"/>
    <lineage>
        <taxon>Eukaryota</taxon>
        <taxon>Sar</taxon>
        <taxon>Alveolata</taxon>
        <taxon>Ciliophora</taxon>
        <taxon>Intramacronucleata</taxon>
        <taxon>Oligohymenophorea</taxon>
        <taxon>Peniculida</taxon>
        <taxon>Parameciidae</taxon>
        <taxon>Paramecium</taxon>
    </lineage>
</organism>
<dbReference type="Proteomes" id="UP000692954">
    <property type="component" value="Unassembled WGS sequence"/>
</dbReference>
<dbReference type="EMBL" id="CAJJDN010000283">
    <property type="protein sequence ID" value="CAD8130372.1"/>
    <property type="molecule type" value="Genomic_DNA"/>
</dbReference>
<gene>
    <name evidence="1" type="ORF">PSON_ATCC_30995.1.T2830001</name>
</gene>
<dbReference type="AlphaFoldDB" id="A0A8S1RT34"/>
<name>A0A8S1RT34_9CILI</name>
<comment type="caution">
    <text evidence="1">The sequence shown here is derived from an EMBL/GenBank/DDBJ whole genome shotgun (WGS) entry which is preliminary data.</text>
</comment>
<sequence length="197" mass="24142">MKNKFMKHQKQYTKFIIQNRLQLIQIQQKSKCLVEKLNNNNKVNNLRFYKKKSSLKRIKQDSTIIKIYETKYGFQIIKDLKIDILIYISNLTRKQELLEYENYFKTQNCYLNYILKNNRNQLNYQRIINSSIKYKGNLNSYSIVLNTFRSQMHQKKKLKILWKLPQLLKMTLYILLNIEKTKFKQTLQQSQKENYYD</sequence>